<evidence type="ECO:0000313" key="15">
    <source>
        <dbReference type="Proteomes" id="UP000323000"/>
    </source>
</evidence>
<dbReference type="Pfam" id="PF00069">
    <property type="entry name" value="Pkinase"/>
    <property type="match status" value="1"/>
</dbReference>
<keyword evidence="7" id="KW-0547">Nucleotide-binding</keyword>
<name>A0A5C7HPW2_9ROSI</name>
<keyword evidence="9" id="KW-1133">Transmembrane helix</keyword>
<dbReference type="SUPFAM" id="SSF56112">
    <property type="entry name" value="Protein kinase-like (PK-like)"/>
    <property type="match status" value="2"/>
</dbReference>
<dbReference type="Gene3D" id="1.10.510.10">
    <property type="entry name" value="Transferase(Phosphotransferase) domain 1"/>
    <property type="match status" value="2"/>
</dbReference>
<evidence type="ECO:0000256" key="11">
    <source>
        <dbReference type="ARBA" id="ARBA00023170"/>
    </source>
</evidence>
<dbReference type="CDD" id="cd06899">
    <property type="entry name" value="lectin_legume_LecRK_Arcelin_ConA"/>
    <property type="match status" value="2"/>
</dbReference>
<dbReference type="InterPro" id="IPR011009">
    <property type="entry name" value="Kinase-like_dom_sf"/>
</dbReference>
<dbReference type="PROSITE" id="PS50011">
    <property type="entry name" value="PROTEIN_KINASE_DOM"/>
    <property type="match status" value="1"/>
</dbReference>
<keyword evidence="4" id="KW-0812">Transmembrane</keyword>
<evidence type="ECO:0000256" key="9">
    <source>
        <dbReference type="ARBA" id="ARBA00022989"/>
    </source>
</evidence>
<dbReference type="InterPro" id="IPR050528">
    <property type="entry name" value="L-type_Lectin-RKs"/>
</dbReference>
<evidence type="ECO:0000256" key="12">
    <source>
        <dbReference type="SAM" id="SignalP"/>
    </source>
</evidence>
<evidence type="ECO:0000313" key="14">
    <source>
        <dbReference type="EMBL" id="TXG58869.1"/>
    </source>
</evidence>
<gene>
    <name evidence="14" type="ORF">EZV62_016698</name>
</gene>
<dbReference type="InterPro" id="IPR013320">
    <property type="entry name" value="ConA-like_dom_sf"/>
</dbReference>
<dbReference type="Pfam" id="PF00139">
    <property type="entry name" value="Lectin_legB"/>
    <property type="match status" value="3"/>
</dbReference>
<dbReference type="GO" id="GO:0004672">
    <property type="term" value="F:protein kinase activity"/>
    <property type="evidence" value="ECO:0007669"/>
    <property type="project" value="InterPro"/>
</dbReference>
<dbReference type="GO" id="GO:0016020">
    <property type="term" value="C:membrane"/>
    <property type="evidence" value="ECO:0007669"/>
    <property type="project" value="UniProtKB-SubCell"/>
</dbReference>
<proteinExistence type="inferred from homology"/>
<dbReference type="GO" id="GO:0005524">
    <property type="term" value="F:ATP binding"/>
    <property type="evidence" value="ECO:0007669"/>
    <property type="project" value="UniProtKB-KW"/>
</dbReference>
<keyword evidence="11" id="KW-0675">Receptor</keyword>
<evidence type="ECO:0000256" key="7">
    <source>
        <dbReference type="ARBA" id="ARBA00022741"/>
    </source>
</evidence>
<sequence length="748" mass="83097">MAKMKNSLPFFLFFFFFFFFFFFLFFSAFADESNETSFSFEGFDEDGENLTLEGALIMKPSGVLRLTKRSTNVTGHAFYAESIQMFDKTNTNASSFSTSFVFEIVPSGSDSGGHGLAFVLAPSAELPGAEPGHYLGILNSKNDGKDSNHIFFVEFDTVNGFNDNTNAQGNHVGISTNGMLYEPGRVSHTTNVVGTIGYIAPEMTRTGKPSTSSDVYAYGVLLLEMVTGRRPTDAGHWLLVDWVRDCQQLGQALNVIDPLLGLNYAVKEMELVLTLGLICSHHVPEFRPTMRQVMRYLSGDDDLPFVDDWSSADRFQPGSDHENRFLLGLSRDTLQSYPQHWNSLPAGFIEAANNLTLELEALVMINPGGVLRLTNKSNNVMGRAFYNKPIQMFDKTSSPNASSFSTSFVFEIVPPSSGSDGDETDGNPSNHIFMVEFDTVNGLNEGVEYMQGNHVGIGLNQIFSDVSEPTSFYVGDTDHKEDFPLEGYGPIQAWIEYDGVQKIVNVTVSLINMEKPVKPLMSLKTDLTVIIKENMYVGFSTSTGDKSSSHYILGWSFSLNGLVAPSLNFTNLPRPPREKYSTVDDPKTIALISALCIVTVLLLCIVGKPSTSSDVYAYGVLLLEMVTGRRPTDAGHWLLVDWVRDCQQLGQALNVIDPLLGSNYAVKEMELVLTLGLIYYHHVPEFRPTMRQVMRYLSGDDDLPLVDDWSSADRFQLGSDHENRFLLGLSRDTLQLYPQHWNSLPAGR</sequence>
<evidence type="ECO:0000256" key="5">
    <source>
        <dbReference type="ARBA" id="ARBA00022729"/>
    </source>
</evidence>
<dbReference type="InterPro" id="IPR000719">
    <property type="entry name" value="Prot_kinase_dom"/>
</dbReference>
<dbReference type="AlphaFoldDB" id="A0A5C7HPW2"/>
<keyword evidence="6" id="KW-0430">Lectin</keyword>
<dbReference type="GO" id="GO:0030246">
    <property type="term" value="F:carbohydrate binding"/>
    <property type="evidence" value="ECO:0007669"/>
    <property type="project" value="UniProtKB-KW"/>
</dbReference>
<dbReference type="InterPro" id="IPR001220">
    <property type="entry name" value="Legume_lectin_dom"/>
</dbReference>
<dbReference type="PANTHER" id="PTHR27007">
    <property type="match status" value="1"/>
</dbReference>
<evidence type="ECO:0000256" key="2">
    <source>
        <dbReference type="ARBA" id="ARBA00008536"/>
    </source>
</evidence>
<feature type="domain" description="Protein kinase" evidence="13">
    <location>
        <begin position="1"/>
        <end position="306"/>
    </location>
</feature>
<keyword evidence="5 12" id="KW-0732">Signal</keyword>
<evidence type="ECO:0000256" key="10">
    <source>
        <dbReference type="ARBA" id="ARBA00023136"/>
    </source>
</evidence>
<evidence type="ECO:0000256" key="6">
    <source>
        <dbReference type="ARBA" id="ARBA00022734"/>
    </source>
</evidence>
<keyword evidence="15" id="KW-1185">Reference proteome</keyword>
<feature type="chain" id="PRO_5023048391" description="Protein kinase domain-containing protein" evidence="12">
    <location>
        <begin position="31"/>
        <end position="748"/>
    </location>
</feature>
<accession>A0A5C7HPW2</accession>
<protein>
    <recommendedName>
        <fullName evidence="13">Protein kinase domain-containing protein</fullName>
    </recommendedName>
</protein>
<dbReference type="EMBL" id="VAHF01000007">
    <property type="protein sequence ID" value="TXG58869.1"/>
    <property type="molecule type" value="Genomic_DNA"/>
</dbReference>
<evidence type="ECO:0000259" key="13">
    <source>
        <dbReference type="PROSITE" id="PS50011"/>
    </source>
</evidence>
<feature type="signal peptide" evidence="12">
    <location>
        <begin position="1"/>
        <end position="30"/>
    </location>
</feature>
<evidence type="ECO:0000256" key="3">
    <source>
        <dbReference type="ARBA" id="ARBA00010217"/>
    </source>
</evidence>
<comment type="similarity">
    <text evidence="2">In the N-terminal section; belongs to the leguminous lectin family.</text>
</comment>
<evidence type="ECO:0000256" key="1">
    <source>
        <dbReference type="ARBA" id="ARBA00004479"/>
    </source>
</evidence>
<evidence type="ECO:0000256" key="4">
    <source>
        <dbReference type="ARBA" id="ARBA00022692"/>
    </source>
</evidence>
<comment type="subcellular location">
    <subcellularLocation>
        <location evidence="1">Membrane</location>
        <topology evidence="1">Single-pass type I membrane protein</topology>
    </subcellularLocation>
</comment>
<dbReference type="OrthoDB" id="543442at2759"/>
<keyword evidence="8" id="KW-0067">ATP-binding</keyword>
<keyword evidence="10" id="KW-0472">Membrane</keyword>
<comment type="similarity">
    <text evidence="3">In the C-terminal section; belongs to the protein kinase superfamily. Ser/Thr protein kinase family.</text>
</comment>
<comment type="caution">
    <text evidence="14">The sequence shown here is derived from an EMBL/GenBank/DDBJ whole genome shotgun (WGS) entry which is preliminary data.</text>
</comment>
<dbReference type="Gene3D" id="2.60.120.200">
    <property type="match status" value="2"/>
</dbReference>
<evidence type="ECO:0000256" key="8">
    <source>
        <dbReference type="ARBA" id="ARBA00022840"/>
    </source>
</evidence>
<dbReference type="SUPFAM" id="SSF49899">
    <property type="entry name" value="Concanavalin A-like lectins/glucanases"/>
    <property type="match status" value="2"/>
</dbReference>
<dbReference type="Proteomes" id="UP000323000">
    <property type="component" value="Chromosome 7"/>
</dbReference>
<organism evidence="14 15">
    <name type="scientific">Acer yangbiense</name>
    <dbReference type="NCBI Taxonomy" id="1000413"/>
    <lineage>
        <taxon>Eukaryota</taxon>
        <taxon>Viridiplantae</taxon>
        <taxon>Streptophyta</taxon>
        <taxon>Embryophyta</taxon>
        <taxon>Tracheophyta</taxon>
        <taxon>Spermatophyta</taxon>
        <taxon>Magnoliopsida</taxon>
        <taxon>eudicotyledons</taxon>
        <taxon>Gunneridae</taxon>
        <taxon>Pentapetalae</taxon>
        <taxon>rosids</taxon>
        <taxon>malvids</taxon>
        <taxon>Sapindales</taxon>
        <taxon>Sapindaceae</taxon>
        <taxon>Hippocastanoideae</taxon>
        <taxon>Acereae</taxon>
        <taxon>Acer</taxon>
    </lineage>
</organism>
<reference evidence="15" key="1">
    <citation type="journal article" date="2019" name="Gigascience">
        <title>De novo genome assembly of the endangered Acer yangbiense, a plant species with extremely small populations endemic to Yunnan Province, China.</title>
        <authorList>
            <person name="Yang J."/>
            <person name="Wariss H.M."/>
            <person name="Tao L."/>
            <person name="Zhang R."/>
            <person name="Yun Q."/>
            <person name="Hollingsworth P."/>
            <person name="Dao Z."/>
            <person name="Luo G."/>
            <person name="Guo H."/>
            <person name="Ma Y."/>
            <person name="Sun W."/>
        </authorList>
    </citation>
    <scope>NUCLEOTIDE SEQUENCE [LARGE SCALE GENOMIC DNA]</scope>
    <source>
        <strain evidence="15">cv. Malutang</strain>
    </source>
</reference>